<proteinExistence type="predicted"/>
<accession>A0AAD5PRG1</accession>
<dbReference type="EMBL" id="WJBH02000008">
    <property type="protein sequence ID" value="KAI9554219.1"/>
    <property type="molecule type" value="Genomic_DNA"/>
</dbReference>
<reference evidence="2 3" key="1">
    <citation type="submission" date="2022-05" db="EMBL/GenBank/DDBJ databases">
        <title>A multi-omics perspective on studying reproductive biology in Daphnia sinensis.</title>
        <authorList>
            <person name="Jia J."/>
        </authorList>
    </citation>
    <scope>NUCLEOTIDE SEQUENCE [LARGE SCALE GENOMIC DNA]</scope>
    <source>
        <strain evidence="2 3">WSL</strain>
    </source>
</reference>
<evidence type="ECO:0000313" key="2">
    <source>
        <dbReference type="EMBL" id="KAI9554219.1"/>
    </source>
</evidence>
<sequence length="106" mass="11319">MEGCGPKVIGAIDYYVGCLFGFGAVIVLFEIIATILCAMLLYQLIKSAYLIKFKTIKSPESTDLIASSEQPGISLREIPVSHPSTTAYSSTRASALVTEKAISSLV</sequence>
<protein>
    <submittedName>
        <fullName evidence="2">Uncharacterized protein</fullName>
    </submittedName>
</protein>
<comment type="caution">
    <text evidence="2">The sequence shown here is derived from an EMBL/GenBank/DDBJ whole genome shotgun (WGS) entry which is preliminary data.</text>
</comment>
<keyword evidence="1" id="KW-0812">Transmembrane</keyword>
<evidence type="ECO:0000313" key="3">
    <source>
        <dbReference type="Proteomes" id="UP000820818"/>
    </source>
</evidence>
<name>A0AAD5PRG1_9CRUS</name>
<dbReference type="AlphaFoldDB" id="A0AAD5PRG1"/>
<keyword evidence="3" id="KW-1185">Reference proteome</keyword>
<keyword evidence="1" id="KW-1133">Transmembrane helix</keyword>
<evidence type="ECO:0000256" key="1">
    <source>
        <dbReference type="SAM" id="Phobius"/>
    </source>
</evidence>
<gene>
    <name evidence="2" type="ORF">GHT06_019491</name>
</gene>
<feature type="transmembrane region" description="Helical" evidence="1">
    <location>
        <begin position="14"/>
        <end position="42"/>
    </location>
</feature>
<organism evidence="2 3">
    <name type="scientific">Daphnia sinensis</name>
    <dbReference type="NCBI Taxonomy" id="1820382"/>
    <lineage>
        <taxon>Eukaryota</taxon>
        <taxon>Metazoa</taxon>
        <taxon>Ecdysozoa</taxon>
        <taxon>Arthropoda</taxon>
        <taxon>Crustacea</taxon>
        <taxon>Branchiopoda</taxon>
        <taxon>Diplostraca</taxon>
        <taxon>Cladocera</taxon>
        <taxon>Anomopoda</taxon>
        <taxon>Daphniidae</taxon>
        <taxon>Daphnia</taxon>
        <taxon>Daphnia similis group</taxon>
    </lineage>
</organism>
<dbReference type="Proteomes" id="UP000820818">
    <property type="component" value="Linkage Group LG8"/>
</dbReference>
<keyword evidence="1" id="KW-0472">Membrane</keyword>